<dbReference type="Gene3D" id="3.10.450.50">
    <property type="match status" value="1"/>
</dbReference>
<evidence type="ECO:0000313" key="2">
    <source>
        <dbReference type="EMBL" id="MQY30092.1"/>
    </source>
</evidence>
<evidence type="ECO:0000313" key="3">
    <source>
        <dbReference type="Proteomes" id="UP000431401"/>
    </source>
</evidence>
<name>A0A7K0DXM9_9NOCA</name>
<dbReference type="Proteomes" id="UP000431401">
    <property type="component" value="Unassembled WGS sequence"/>
</dbReference>
<dbReference type="OrthoDB" id="9180262at2"/>
<dbReference type="InterPro" id="IPR032710">
    <property type="entry name" value="NTF2-like_dom_sf"/>
</dbReference>
<sequence length="134" mass="14512">MDSDISAADRIAIHEVIALHGHVVDDRDVDRLGEVFTDDVVMDVGGFGYGTIRGLAAMREVVRTAKAEEHPIGHHVTNIVVVGRDGDEVRARSKALAVGADGSTGTGTYEDVLRREPQGWRIGYRKAVPPNRAQ</sequence>
<reference evidence="2 3" key="1">
    <citation type="submission" date="2019-10" db="EMBL/GenBank/DDBJ databases">
        <title>Nocardia macrotermitis sp. nov. and Nocardia aurantia sp. nov., isolated from the gut of fungus growing-termite Macrotermes natalensis.</title>
        <authorList>
            <person name="Benndorf R."/>
            <person name="Schwitalla J."/>
            <person name="Martin K."/>
            <person name="De Beer W."/>
            <person name="Kaster A.-K."/>
            <person name="Vollmers J."/>
            <person name="Poulsen M."/>
            <person name="Beemelmanns C."/>
        </authorList>
    </citation>
    <scope>NUCLEOTIDE SEQUENCE [LARGE SCALE GENOMIC DNA]</scope>
    <source>
        <strain evidence="2 3">RB56</strain>
    </source>
</reference>
<dbReference type="Pfam" id="PF13577">
    <property type="entry name" value="SnoaL_4"/>
    <property type="match status" value="1"/>
</dbReference>
<dbReference type="EMBL" id="WEGI01000013">
    <property type="protein sequence ID" value="MQY30092.1"/>
    <property type="molecule type" value="Genomic_DNA"/>
</dbReference>
<dbReference type="AlphaFoldDB" id="A0A7K0DXM9"/>
<gene>
    <name evidence="2" type="ORF">NRB56_56900</name>
</gene>
<organism evidence="2 3">
    <name type="scientific">Nocardia aurantia</name>
    <dbReference type="NCBI Taxonomy" id="2585199"/>
    <lineage>
        <taxon>Bacteria</taxon>
        <taxon>Bacillati</taxon>
        <taxon>Actinomycetota</taxon>
        <taxon>Actinomycetes</taxon>
        <taxon>Mycobacteriales</taxon>
        <taxon>Nocardiaceae</taxon>
        <taxon>Nocardia</taxon>
    </lineage>
</organism>
<comment type="caution">
    <text evidence="2">The sequence shown here is derived from an EMBL/GenBank/DDBJ whole genome shotgun (WGS) entry which is preliminary data.</text>
</comment>
<protein>
    <recommendedName>
        <fullName evidence="1">SnoaL-like domain-containing protein</fullName>
    </recommendedName>
</protein>
<proteinExistence type="predicted"/>
<dbReference type="InterPro" id="IPR037401">
    <property type="entry name" value="SnoaL-like"/>
</dbReference>
<evidence type="ECO:0000259" key="1">
    <source>
        <dbReference type="Pfam" id="PF13577"/>
    </source>
</evidence>
<keyword evidence="3" id="KW-1185">Reference proteome</keyword>
<feature type="domain" description="SnoaL-like" evidence="1">
    <location>
        <begin position="7"/>
        <end position="126"/>
    </location>
</feature>
<accession>A0A7K0DXM9</accession>
<dbReference type="SUPFAM" id="SSF54427">
    <property type="entry name" value="NTF2-like"/>
    <property type="match status" value="1"/>
</dbReference>
<dbReference type="RefSeq" id="WP_153347417.1">
    <property type="nucleotide sequence ID" value="NZ_WEGI01000013.1"/>
</dbReference>